<dbReference type="CDD" id="cd02883">
    <property type="entry name" value="NUDIX_Hydrolase"/>
    <property type="match status" value="1"/>
</dbReference>
<dbReference type="InterPro" id="IPR000086">
    <property type="entry name" value="NUDIX_hydrolase_dom"/>
</dbReference>
<sequence length="203" mass="23097">MSQISPPQENPASPPKFLFDIDDSLGEWNVPVQQWLDTQKVKLEERQIKLDRIATGCVVVNPEGKVLLIQRASHDSMPNRWEIPGGAADDSDATILHGAARELWEETRLVAKRFVRPVTEGPEDRDLRVFPNSTKTLWLCRFSFEVEVESASQVTLDANEHQDFVWASEDEVRAQKIGDRDIPITHESARAVILESFRLRNVN</sequence>
<gene>
    <name evidence="2" type="ORF">A0O28_0108970</name>
</gene>
<dbReference type="OrthoDB" id="276276at2759"/>
<comment type="caution">
    <text evidence="2">The sequence shown here is derived from an EMBL/GenBank/DDBJ whole genome shotgun (WGS) entry which is preliminary data.</text>
</comment>
<evidence type="ECO:0000259" key="1">
    <source>
        <dbReference type="PROSITE" id="PS51462"/>
    </source>
</evidence>
<protein>
    <submittedName>
        <fullName evidence="2">NUDIX domain protein</fullName>
    </submittedName>
</protein>
<dbReference type="PROSITE" id="PS51462">
    <property type="entry name" value="NUDIX"/>
    <property type="match status" value="1"/>
</dbReference>
<dbReference type="PANTHER" id="PTHR43736">
    <property type="entry name" value="ADP-RIBOSE PYROPHOSPHATASE"/>
    <property type="match status" value="1"/>
</dbReference>
<dbReference type="Gene3D" id="3.90.79.10">
    <property type="entry name" value="Nucleoside Triphosphate Pyrophosphohydrolase"/>
    <property type="match status" value="1"/>
</dbReference>
<evidence type="ECO:0000313" key="3">
    <source>
        <dbReference type="Proteomes" id="UP000191004"/>
    </source>
</evidence>
<dbReference type="PANTHER" id="PTHR43736:SF1">
    <property type="entry name" value="DIHYDRONEOPTERIN TRIPHOSPHATE DIPHOSPHATASE"/>
    <property type="match status" value="1"/>
</dbReference>
<name>A0A1T3C4V1_9HYPO</name>
<dbReference type="Proteomes" id="UP000191004">
    <property type="component" value="Unassembled WGS sequence"/>
</dbReference>
<organism evidence="2 3">
    <name type="scientific">Trichoderma guizhouense</name>
    <dbReference type="NCBI Taxonomy" id="1491466"/>
    <lineage>
        <taxon>Eukaryota</taxon>
        <taxon>Fungi</taxon>
        <taxon>Dikarya</taxon>
        <taxon>Ascomycota</taxon>
        <taxon>Pezizomycotina</taxon>
        <taxon>Sordariomycetes</taxon>
        <taxon>Hypocreomycetidae</taxon>
        <taxon>Hypocreales</taxon>
        <taxon>Hypocreaceae</taxon>
        <taxon>Trichoderma</taxon>
    </lineage>
</organism>
<evidence type="ECO:0000313" key="2">
    <source>
        <dbReference type="EMBL" id="OPB36122.1"/>
    </source>
</evidence>
<dbReference type="SUPFAM" id="SSF55811">
    <property type="entry name" value="Nudix"/>
    <property type="match status" value="1"/>
</dbReference>
<proteinExistence type="predicted"/>
<dbReference type="AlphaFoldDB" id="A0A1T3C4V1"/>
<reference evidence="2 3" key="1">
    <citation type="submission" date="2016-04" db="EMBL/GenBank/DDBJ databases">
        <title>Multiple horizontal gene transfer events from other fungi enriched the ability of the initially mycotrophic fungus Trichoderma (Ascomycota) to feed on dead plant biomass.</title>
        <authorList>
            <person name="Atanasova L."/>
            <person name="Chenthamara K."/>
            <person name="Zhang J."/>
            <person name="Grujic M."/>
            <person name="Henrissat B."/>
            <person name="Kuo A."/>
            <person name="Aertz A."/>
            <person name="Salamov A."/>
            <person name="Lipzen A."/>
            <person name="Labutti K."/>
            <person name="Barry K."/>
            <person name="Miao Y."/>
            <person name="Rahimi M.J."/>
            <person name="Shen Q."/>
            <person name="Grigoriev I.V."/>
            <person name="Kubicek C.P."/>
            <person name="Druzhinina I.S."/>
        </authorList>
    </citation>
    <scope>NUCLEOTIDE SEQUENCE [LARGE SCALE GENOMIC DNA]</scope>
    <source>
        <strain evidence="2 3">NJAU 4742</strain>
    </source>
</reference>
<dbReference type="InterPro" id="IPR015797">
    <property type="entry name" value="NUDIX_hydrolase-like_dom_sf"/>
</dbReference>
<keyword evidence="3" id="KW-1185">Reference proteome</keyword>
<feature type="domain" description="Nudix hydrolase" evidence="1">
    <location>
        <begin position="50"/>
        <end position="190"/>
    </location>
</feature>
<accession>A0A1T3C4V1</accession>
<dbReference type="Pfam" id="PF00293">
    <property type="entry name" value="NUDIX"/>
    <property type="match status" value="1"/>
</dbReference>
<dbReference type="EMBL" id="LVVK01000026">
    <property type="protein sequence ID" value="OPB36122.1"/>
    <property type="molecule type" value="Genomic_DNA"/>
</dbReference>